<sequence length="619" mass="66308">MSVDISPPRPAFFNEGKSIKSSKSNPPSIRSFSMKGKISFISGLLSKSSSKANIRETTPNPPPVEQPLSEKVQDQNIIPTAINENSTQPIARKNTTRRSTERLNRSTTLAKRLSTSLRRSSSPHSANRVPLPSASSRQLREAALRERGLLPQKDMSALEREQDERISPVFPVPQTISTDGMSEADRIKQQWAKMQSESTEAPDPPPKAVDQLAISEPLLLELDTVQEVVTPLPSPGESAVSSPTLRKHSSRSNLAAPKPPPTIDLPPTPSNPETIPLPPSPFDETFSVYSSELSPRIIPLPPSPSPPPSPRLGMSTGISDPEALDVSFSSLSPRLNLSLSSAPPTNSPINSPIASPNSPSTYECSDDGALAPPKSRSRSRSRAALGSSDSEDEAGSIAPPSLAASSQLTLESSFSHSTHKTKPNPLMKTWTNEPKVPVIVESPIEGRSIEQYELVIPTDTIPEDESKESPAPASPASPLIPRGRTLNTAAETDSKRKSIFGRRNTTANADGSLSPKFGAFANLRRSVVGTLSRGGHSPKVDVTNIPPSPTVHSMSSSTSGRRKGPPPRVRTDAPAAGSGSRSPRLAVSPTMHSHGDIWAKTNIIEDDETRRMTEMAFLG</sequence>
<gene>
    <name evidence="2" type="ORF">GYMLUDRAFT_76723</name>
</gene>
<dbReference type="AlphaFoldDB" id="A0A0D0CAW0"/>
<feature type="compositionally biased region" description="Low complexity" evidence="1">
    <location>
        <begin position="19"/>
        <end position="31"/>
    </location>
</feature>
<feature type="region of interest" description="Disordered" evidence="1">
    <location>
        <begin position="461"/>
        <end position="515"/>
    </location>
</feature>
<feature type="region of interest" description="Disordered" evidence="1">
    <location>
        <begin position="530"/>
        <end position="593"/>
    </location>
</feature>
<keyword evidence="3" id="KW-1185">Reference proteome</keyword>
<protein>
    <submittedName>
        <fullName evidence="2">Uncharacterized protein</fullName>
    </submittedName>
</protein>
<feature type="compositionally biased region" description="Polar residues" evidence="1">
    <location>
        <begin position="74"/>
        <end position="89"/>
    </location>
</feature>
<feature type="region of interest" description="Disordered" evidence="1">
    <location>
        <begin position="230"/>
        <end position="430"/>
    </location>
</feature>
<dbReference type="OrthoDB" id="3168445at2759"/>
<feature type="compositionally biased region" description="Basic and acidic residues" evidence="1">
    <location>
        <begin position="138"/>
        <end position="148"/>
    </location>
</feature>
<feature type="compositionally biased region" description="Low complexity" evidence="1">
    <location>
        <begin position="105"/>
        <end position="122"/>
    </location>
</feature>
<dbReference type="HOGENOM" id="CLU_014567_0_0_1"/>
<proteinExistence type="predicted"/>
<accession>A0A0D0CAW0</accession>
<feature type="compositionally biased region" description="Pro residues" evidence="1">
    <location>
        <begin position="257"/>
        <end position="281"/>
    </location>
</feature>
<dbReference type="EMBL" id="KN834809">
    <property type="protein sequence ID" value="KIK55177.1"/>
    <property type="molecule type" value="Genomic_DNA"/>
</dbReference>
<feature type="compositionally biased region" description="Polar residues" evidence="1">
    <location>
        <begin position="403"/>
        <end position="416"/>
    </location>
</feature>
<dbReference type="Proteomes" id="UP000053593">
    <property type="component" value="Unassembled WGS sequence"/>
</dbReference>
<feature type="compositionally biased region" description="Low complexity" evidence="1">
    <location>
        <begin position="550"/>
        <end position="559"/>
    </location>
</feature>
<evidence type="ECO:0000313" key="2">
    <source>
        <dbReference type="EMBL" id="KIK55177.1"/>
    </source>
</evidence>
<name>A0A0D0CAW0_9AGAR</name>
<evidence type="ECO:0000256" key="1">
    <source>
        <dbReference type="SAM" id="MobiDB-lite"/>
    </source>
</evidence>
<feature type="compositionally biased region" description="Low complexity" evidence="1">
    <location>
        <begin position="327"/>
        <end position="361"/>
    </location>
</feature>
<feature type="region of interest" description="Disordered" evidence="1">
    <location>
        <begin position="1"/>
        <end position="31"/>
    </location>
</feature>
<evidence type="ECO:0000313" key="3">
    <source>
        <dbReference type="Proteomes" id="UP000053593"/>
    </source>
</evidence>
<feature type="compositionally biased region" description="Pro residues" evidence="1">
    <location>
        <begin position="298"/>
        <end position="310"/>
    </location>
</feature>
<feature type="compositionally biased region" description="Basic and acidic residues" evidence="1">
    <location>
        <begin position="156"/>
        <end position="166"/>
    </location>
</feature>
<reference evidence="2 3" key="1">
    <citation type="submission" date="2014-04" db="EMBL/GenBank/DDBJ databases">
        <title>Evolutionary Origins and Diversification of the Mycorrhizal Mutualists.</title>
        <authorList>
            <consortium name="DOE Joint Genome Institute"/>
            <consortium name="Mycorrhizal Genomics Consortium"/>
            <person name="Kohler A."/>
            <person name="Kuo A."/>
            <person name="Nagy L.G."/>
            <person name="Floudas D."/>
            <person name="Copeland A."/>
            <person name="Barry K.W."/>
            <person name="Cichocki N."/>
            <person name="Veneault-Fourrey C."/>
            <person name="LaButti K."/>
            <person name="Lindquist E.A."/>
            <person name="Lipzen A."/>
            <person name="Lundell T."/>
            <person name="Morin E."/>
            <person name="Murat C."/>
            <person name="Riley R."/>
            <person name="Ohm R."/>
            <person name="Sun H."/>
            <person name="Tunlid A."/>
            <person name="Henrissat B."/>
            <person name="Grigoriev I.V."/>
            <person name="Hibbett D.S."/>
            <person name="Martin F."/>
        </authorList>
    </citation>
    <scope>NUCLEOTIDE SEQUENCE [LARGE SCALE GENOMIC DNA]</scope>
    <source>
        <strain evidence="2 3">FD-317 M1</strain>
    </source>
</reference>
<organism evidence="2 3">
    <name type="scientific">Collybiopsis luxurians FD-317 M1</name>
    <dbReference type="NCBI Taxonomy" id="944289"/>
    <lineage>
        <taxon>Eukaryota</taxon>
        <taxon>Fungi</taxon>
        <taxon>Dikarya</taxon>
        <taxon>Basidiomycota</taxon>
        <taxon>Agaricomycotina</taxon>
        <taxon>Agaricomycetes</taxon>
        <taxon>Agaricomycetidae</taxon>
        <taxon>Agaricales</taxon>
        <taxon>Marasmiineae</taxon>
        <taxon>Omphalotaceae</taxon>
        <taxon>Collybiopsis</taxon>
        <taxon>Collybiopsis luxurians</taxon>
    </lineage>
</organism>
<feature type="region of interest" description="Disordered" evidence="1">
    <location>
        <begin position="48"/>
        <end position="209"/>
    </location>
</feature>